<evidence type="ECO:0000256" key="8">
    <source>
        <dbReference type="ARBA" id="ARBA00022840"/>
    </source>
</evidence>
<dbReference type="Pfam" id="PF00270">
    <property type="entry name" value="DEAD"/>
    <property type="match status" value="1"/>
</dbReference>
<dbReference type="GO" id="GO:0006302">
    <property type="term" value="P:double-strand break repair"/>
    <property type="evidence" value="ECO:0007669"/>
    <property type="project" value="InterPro"/>
</dbReference>
<dbReference type="NCBIfam" id="TIGR00595">
    <property type="entry name" value="priA"/>
    <property type="match status" value="1"/>
</dbReference>
<dbReference type="SMART" id="SM00487">
    <property type="entry name" value="DEXDc"/>
    <property type="match status" value="1"/>
</dbReference>
<dbReference type="EC" id="5.6.2.4" evidence="12"/>
<dbReference type="InterPro" id="IPR041236">
    <property type="entry name" value="PriA_C"/>
</dbReference>
<dbReference type="InterPro" id="IPR001650">
    <property type="entry name" value="Helicase_C-like"/>
</dbReference>
<keyword evidence="2 12" id="KW-0235">DNA replication</keyword>
<dbReference type="NCBIfam" id="NF004067">
    <property type="entry name" value="PRK05580.1-4"/>
    <property type="match status" value="1"/>
</dbReference>
<feature type="binding site" evidence="12">
    <location>
        <position position="370"/>
    </location>
    <ligand>
        <name>Zn(2+)</name>
        <dbReference type="ChEBI" id="CHEBI:29105"/>
        <label>1</label>
    </ligand>
</feature>
<evidence type="ECO:0000256" key="9">
    <source>
        <dbReference type="ARBA" id="ARBA00023125"/>
    </source>
</evidence>
<dbReference type="PANTHER" id="PTHR30580:SF0">
    <property type="entry name" value="PRIMOSOMAL PROTEIN N"/>
    <property type="match status" value="1"/>
</dbReference>
<proteinExistence type="inferred from homology"/>
<dbReference type="InterPro" id="IPR005259">
    <property type="entry name" value="PriA"/>
</dbReference>
<dbReference type="Pfam" id="PF00271">
    <property type="entry name" value="Helicase_C"/>
    <property type="match status" value="1"/>
</dbReference>
<feature type="binding site" evidence="12">
    <location>
        <position position="354"/>
    </location>
    <ligand>
        <name>Zn(2+)</name>
        <dbReference type="ChEBI" id="CHEBI:29105"/>
        <label>2</label>
    </ligand>
</feature>
<dbReference type="CDD" id="cd18804">
    <property type="entry name" value="SF2_C_priA"/>
    <property type="match status" value="1"/>
</dbReference>
<keyword evidence="16" id="KW-1185">Reference proteome</keyword>
<evidence type="ECO:0000256" key="2">
    <source>
        <dbReference type="ARBA" id="ARBA00022705"/>
    </source>
</evidence>
<keyword evidence="3 12" id="KW-0479">Metal-binding</keyword>
<dbReference type="PROSITE" id="PS51194">
    <property type="entry name" value="HELICASE_CTER"/>
    <property type="match status" value="1"/>
</dbReference>
<feature type="binding site" evidence="12">
    <location>
        <position position="367"/>
    </location>
    <ligand>
        <name>Zn(2+)</name>
        <dbReference type="ChEBI" id="CHEBI:29105"/>
        <label>1</label>
    </ligand>
</feature>
<dbReference type="SUPFAM" id="SSF52540">
    <property type="entry name" value="P-loop containing nucleoside triphosphate hydrolases"/>
    <property type="match status" value="1"/>
</dbReference>
<keyword evidence="10 12" id="KW-0413">Isomerase</keyword>
<keyword evidence="1 12" id="KW-0639">Primosome</keyword>
<dbReference type="RefSeq" id="WP_286019440.1">
    <property type="nucleotide sequence ID" value="NZ_FMSV02000529.1"/>
</dbReference>
<keyword evidence="6 12" id="KW-0347">Helicase</keyword>
<dbReference type="GO" id="GO:0003677">
    <property type="term" value="F:DNA binding"/>
    <property type="evidence" value="ECO:0007669"/>
    <property type="project" value="UniProtKB-UniRule"/>
</dbReference>
<accession>A0A1H6FDF0</accession>
<feature type="binding site" evidence="12">
    <location>
        <position position="327"/>
    </location>
    <ligand>
        <name>Zn(2+)</name>
        <dbReference type="ChEBI" id="CHEBI:29105"/>
        <label>1</label>
    </ligand>
</feature>
<dbReference type="GO" id="GO:0006310">
    <property type="term" value="P:DNA recombination"/>
    <property type="evidence" value="ECO:0007669"/>
    <property type="project" value="InterPro"/>
</dbReference>
<evidence type="ECO:0000313" key="15">
    <source>
        <dbReference type="EMBL" id="SEH07349.1"/>
    </source>
</evidence>
<dbReference type="Pfam" id="PF18319">
    <property type="entry name" value="Zn_ribbon_PriA"/>
    <property type="match status" value="1"/>
</dbReference>
<feature type="binding site" evidence="12">
    <location>
        <position position="336"/>
    </location>
    <ligand>
        <name>Zn(2+)</name>
        <dbReference type="ChEBI" id="CHEBI:29105"/>
        <label>2</label>
    </ligand>
</feature>
<dbReference type="PROSITE" id="PS51192">
    <property type="entry name" value="HELICASE_ATP_BIND_1"/>
    <property type="match status" value="1"/>
</dbReference>
<evidence type="ECO:0000313" key="16">
    <source>
        <dbReference type="Proteomes" id="UP000236724"/>
    </source>
</evidence>
<dbReference type="Proteomes" id="UP000236724">
    <property type="component" value="Unassembled WGS sequence"/>
</dbReference>
<dbReference type="SMART" id="SM00490">
    <property type="entry name" value="HELICc"/>
    <property type="match status" value="1"/>
</dbReference>
<dbReference type="CDD" id="cd17929">
    <property type="entry name" value="DEXHc_priA"/>
    <property type="match status" value="1"/>
</dbReference>
<evidence type="ECO:0000256" key="11">
    <source>
        <dbReference type="ARBA" id="ARBA00048988"/>
    </source>
</evidence>
<evidence type="ECO:0000256" key="6">
    <source>
        <dbReference type="ARBA" id="ARBA00022806"/>
    </source>
</evidence>
<dbReference type="PANTHER" id="PTHR30580">
    <property type="entry name" value="PRIMOSOMAL PROTEIN N"/>
    <property type="match status" value="1"/>
</dbReference>
<evidence type="ECO:0000256" key="1">
    <source>
        <dbReference type="ARBA" id="ARBA00022515"/>
    </source>
</evidence>
<comment type="catalytic activity">
    <reaction evidence="11 12">
        <text>ATP + H2O = ADP + phosphate + H(+)</text>
        <dbReference type="Rhea" id="RHEA:13065"/>
        <dbReference type="ChEBI" id="CHEBI:15377"/>
        <dbReference type="ChEBI" id="CHEBI:15378"/>
        <dbReference type="ChEBI" id="CHEBI:30616"/>
        <dbReference type="ChEBI" id="CHEBI:43474"/>
        <dbReference type="ChEBI" id="CHEBI:456216"/>
        <dbReference type="EC" id="5.6.2.4"/>
    </reaction>
</comment>
<feature type="binding site" evidence="12">
    <location>
        <position position="339"/>
    </location>
    <ligand>
        <name>Zn(2+)</name>
        <dbReference type="ChEBI" id="CHEBI:29105"/>
        <label>2</label>
    </ligand>
</feature>
<comment type="subunit">
    <text evidence="12">Component of the replication restart primosome.</text>
</comment>
<dbReference type="GO" id="GO:0016887">
    <property type="term" value="F:ATP hydrolysis activity"/>
    <property type="evidence" value="ECO:0007669"/>
    <property type="project" value="RHEA"/>
</dbReference>
<dbReference type="GO" id="GO:0006270">
    <property type="term" value="P:DNA replication initiation"/>
    <property type="evidence" value="ECO:0007669"/>
    <property type="project" value="TreeGrafter"/>
</dbReference>
<protein>
    <recommendedName>
        <fullName evidence="12">Replication restart protein PriA</fullName>
    </recommendedName>
    <alternativeName>
        <fullName evidence="12">ATP-dependent DNA helicase PriA</fullName>
        <ecNumber evidence="12">5.6.2.4</ecNumber>
    </alternativeName>
    <alternativeName>
        <fullName evidence="12">DNA 3'-5' helicase PriA</fullName>
    </alternativeName>
</protein>
<evidence type="ECO:0000259" key="13">
    <source>
        <dbReference type="PROSITE" id="PS51192"/>
    </source>
</evidence>
<evidence type="ECO:0000256" key="4">
    <source>
        <dbReference type="ARBA" id="ARBA00022741"/>
    </source>
</evidence>
<feature type="binding site" evidence="12">
    <location>
        <position position="357"/>
    </location>
    <ligand>
        <name>Zn(2+)</name>
        <dbReference type="ChEBI" id="CHEBI:29105"/>
        <label>2</label>
    </ligand>
</feature>
<evidence type="ECO:0000256" key="10">
    <source>
        <dbReference type="ARBA" id="ARBA00023235"/>
    </source>
</evidence>
<dbReference type="InterPro" id="IPR014001">
    <property type="entry name" value="Helicase_ATP-bd"/>
</dbReference>
<keyword evidence="8 12" id="KW-0067">ATP-binding</keyword>
<dbReference type="GO" id="GO:1990077">
    <property type="term" value="C:primosome complex"/>
    <property type="evidence" value="ECO:0007669"/>
    <property type="project" value="UniProtKB-UniRule"/>
</dbReference>
<comment type="cofactor">
    <cofactor evidence="12">
        <name>Zn(2+)</name>
        <dbReference type="ChEBI" id="CHEBI:29105"/>
    </cofactor>
    <text evidence="12">Binds 2 zinc ions per subunit.</text>
</comment>
<dbReference type="HAMAP" id="MF_00983">
    <property type="entry name" value="PriA"/>
    <property type="match status" value="1"/>
</dbReference>
<dbReference type="AlphaFoldDB" id="A0A1H6FDF0"/>
<dbReference type="GO" id="GO:0008270">
    <property type="term" value="F:zinc ion binding"/>
    <property type="evidence" value="ECO:0007669"/>
    <property type="project" value="UniProtKB-UniRule"/>
</dbReference>
<keyword evidence="7 12" id="KW-0862">Zinc</keyword>
<comment type="similarity">
    <text evidence="12">Belongs to the helicase family. PriA subfamily.</text>
</comment>
<gene>
    <name evidence="12 15" type="primary">priA</name>
    <name evidence="15" type="ORF">MBHS_03224</name>
</gene>
<dbReference type="EMBL" id="FMSV02000529">
    <property type="protein sequence ID" value="SEH07349.1"/>
    <property type="molecule type" value="Genomic_DNA"/>
</dbReference>
<evidence type="ECO:0000256" key="3">
    <source>
        <dbReference type="ARBA" id="ARBA00022723"/>
    </source>
</evidence>
<feature type="binding site" evidence="12">
    <location>
        <position position="330"/>
    </location>
    <ligand>
        <name>Zn(2+)</name>
        <dbReference type="ChEBI" id="CHEBI:29105"/>
        <label>1</label>
    </ligand>
</feature>
<dbReference type="GO" id="GO:0005524">
    <property type="term" value="F:ATP binding"/>
    <property type="evidence" value="ECO:0007669"/>
    <property type="project" value="UniProtKB-UniRule"/>
</dbReference>
<dbReference type="InterPro" id="IPR027417">
    <property type="entry name" value="P-loop_NTPase"/>
</dbReference>
<keyword evidence="9 12" id="KW-0238">DNA-binding</keyword>
<dbReference type="GO" id="GO:0006269">
    <property type="term" value="P:DNA replication, synthesis of primer"/>
    <property type="evidence" value="ECO:0007669"/>
    <property type="project" value="UniProtKB-KW"/>
</dbReference>
<feature type="domain" description="Helicase C-terminal" evidence="14">
    <location>
        <begin position="362"/>
        <end position="519"/>
    </location>
</feature>
<dbReference type="Pfam" id="PF18074">
    <property type="entry name" value="PriA_C"/>
    <property type="match status" value="1"/>
</dbReference>
<feature type="domain" description="Helicase ATP-binding" evidence="13">
    <location>
        <begin position="102"/>
        <end position="268"/>
    </location>
</feature>
<dbReference type="Gene3D" id="3.40.50.300">
    <property type="entry name" value="P-loop containing nucleotide triphosphate hydrolases"/>
    <property type="match status" value="2"/>
</dbReference>
<evidence type="ECO:0000256" key="7">
    <source>
        <dbReference type="ARBA" id="ARBA00022833"/>
    </source>
</evidence>
<dbReference type="InterPro" id="IPR040498">
    <property type="entry name" value="PriA_CRR"/>
</dbReference>
<organism evidence="15 16">
    <name type="scientific">Candidatus Venteria ishoeyi</name>
    <dbReference type="NCBI Taxonomy" id="1899563"/>
    <lineage>
        <taxon>Bacteria</taxon>
        <taxon>Pseudomonadati</taxon>
        <taxon>Pseudomonadota</taxon>
        <taxon>Gammaproteobacteria</taxon>
        <taxon>Thiotrichales</taxon>
        <taxon>Thiotrichaceae</taxon>
        <taxon>Venteria</taxon>
    </lineage>
</organism>
<comment type="catalytic activity">
    <reaction evidence="12">
        <text>Couples ATP hydrolysis with the unwinding of duplex DNA by translocating in the 3'-5' direction.</text>
        <dbReference type="EC" id="5.6.2.4"/>
    </reaction>
</comment>
<evidence type="ECO:0000259" key="14">
    <source>
        <dbReference type="PROSITE" id="PS51194"/>
    </source>
</evidence>
<evidence type="ECO:0000256" key="5">
    <source>
        <dbReference type="ARBA" id="ARBA00022801"/>
    </source>
</evidence>
<name>A0A1H6FDF0_9GAMM</name>
<keyword evidence="5 12" id="KW-0378">Hydrolase</keyword>
<evidence type="ECO:0000256" key="12">
    <source>
        <dbReference type="HAMAP-Rule" id="MF_00983"/>
    </source>
</evidence>
<dbReference type="GO" id="GO:0043138">
    <property type="term" value="F:3'-5' DNA helicase activity"/>
    <property type="evidence" value="ECO:0007669"/>
    <property type="project" value="UniProtKB-EC"/>
</dbReference>
<sequence length="623" mass="69333">MVRDKKGQESQIDSLPKRALRQRALLQCLQQYPEGLSNAMIQLAAPTPPATLKRLEQQGLIQAKRFAKPLHSLLNTHNDTTQSKTVALALNAAQQAAVDEVCGALGQFQAYLLDGVTGSGKTEVYLQIIQHVIAQGQQALLLVPEINLTPQMLSRFTRRFDVPIAILHSRLTDKERLSAWLMARDGLAPIVIGTRSAAWTPLLRPAVFIIDEEHDNSYKQQGGLHYSARDLTVMRAHQTACPVLLGTATPALDTLYNSQQQRYQRLHLPERAGGAKPPDYKLIDLRVHKTYDGLSQPLVKAIQTRLDLGQQSLIYINRRGYAPTVMCHDCGWVAECRHCSAHLTYHAHNKQLACHHCGMVIALPRHCPSCQKTALRCLGQGTQRLEQSLQGYFPKARILRIDSDTTRGKHNMENLLEQVHSGKVDILVGTQMLAKGHHFPNVTLVGVINMDGGLFGVDFRAGERVAQALIQVAGRAGRAELPGEVLVQSYHPDHPLLQALLKQGYGAFADTALAERSEAELPPYTYLALLRAQHRDENNLQAFLSHAMNQASAVTTSNPVELFGPLPAPLSRRADLHRAQLLIQTRQRAALHHLLQQWLPQLTDNPHRKGIQWMLDVDPQDLF</sequence>
<dbReference type="FunFam" id="3.40.50.300:FF:000489">
    <property type="entry name" value="Primosome assembly protein PriA"/>
    <property type="match status" value="1"/>
</dbReference>
<keyword evidence="4 12" id="KW-0547">Nucleotide-binding</keyword>
<reference evidence="15 16" key="1">
    <citation type="submission" date="2016-10" db="EMBL/GenBank/DDBJ databases">
        <authorList>
            <person name="de Groot N.N."/>
        </authorList>
    </citation>
    <scope>NUCLEOTIDE SEQUENCE [LARGE SCALE GENOMIC DNA]</scope>
    <source>
        <strain evidence="15">MBHS1</strain>
    </source>
</reference>
<dbReference type="InterPro" id="IPR011545">
    <property type="entry name" value="DEAD/DEAH_box_helicase_dom"/>
</dbReference>
<comment type="function">
    <text evidence="12">Initiates the restart of stalled replication forks, which reloads the replicative helicase on sites other than the origin of replication. Recognizes and binds to abandoned replication forks and remodels them to uncover a helicase loading site. Promotes assembly of the primosome at these replication forks.</text>
</comment>